<sequence length="467" mass="52683">MKVNDDSIIKKIDRIESSKYVVLGNVDAGKSSFVGVMEKNILDDGNGYARSLVAKTKHERETGRTSTQTPHYLINNGEITTLIDLCGHEKYLKTTMYGIGLFPDYGIVVIAGNTNLDQRSVTMEHLTLLIANRLPFIIIVTKIDICPENVIVDLKKKLDCIANRSKEKKKVLYFEEEEQEIDGSYLKESHKILIDAFQNRKTFIMPVIMVSNKTGHNINFVRELITSIKSKSYLERKGLIKPVINKKTENYPTIMYIDSTFSVPGIGIVLSGTVKYGNIKLGQKMFLGPINHTYLKITVKSIHNCISENVDIIERNESGSIGIRLESKGSYSKEMFAKGQIVTSDFDFAMKNTCYTINCKISIFNNPSTILEGYQSIIHSKTVRQPARFKVNDGQVLRSNSVTELDIKFISRPEFVLPGTLFMFRDGRTKGMGLINNGIPFTEDTPDLVKKLKKGVRKLPDKKKITK</sequence>
<dbReference type="EMBL" id="AP024483">
    <property type="protein sequence ID" value="BCS83447.1"/>
    <property type="molecule type" value="Genomic_DNA"/>
</dbReference>
<dbReference type="PANTHER" id="PTHR43721:SF9">
    <property type="entry name" value="GTP-BINDING PROTEIN 1"/>
    <property type="match status" value="1"/>
</dbReference>
<keyword evidence="2" id="KW-0342">GTP-binding</keyword>
<evidence type="ECO:0000256" key="1">
    <source>
        <dbReference type="ARBA" id="ARBA00022741"/>
    </source>
</evidence>
<evidence type="ECO:0000259" key="3">
    <source>
        <dbReference type="PROSITE" id="PS51722"/>
    </source>
</evidence>
<accession>A0ABM7NTQ1</accession>
<dbReference type="SUPFAM" id="SSF52540">
    <property type="entry name" value="P-loop containing nucleoside triphosphate hydrolases"/>
    <property type="match status" value="1"/>
</dbReference>
<protein>
    <submittedName>
        <fullName evidence="4">GTP-binding translation elongation/initiation factor</fullName>
    </submittedName>
</protein>
<dbReference type="InterPro" id="IPR009000">
    <property type="entry name" value="Transl_B-barrel_sf"/>
</dbReference>
<proteinExistence type="predicted"/>
<dbReference type="Proteomes" id="UP001321479">
    <property type="component" value="Segment"/>
</dbReference>
<dbReference type="Pfam" id="PF00009">
    <property type="entry name" value="GTP_EFTU"/>
    <property type="match status" value="1"/>
</dbReference>
<dbReference type="RefSeq" id="YP_010842055.1">
    <property type="nucleotide sequence ID" value="NC_079139.1"/>
</dbReference>
<keyword evidence="5" id="KW-1185">Reference proteome</keyword>
<evidence type="ECO:0000313" key="5">
    <source>
        <dbReference type="Proteomes" id="UP001321479"/>
    </source>
</evidence>
<name>A0ABM7NTQ1_9VIRU</name>
<dbReference type="SUPFAM" id="SSF50447">
    <property type="entry name" value="Translation proteins"/>
    <property type="match status" value="1"/>
</dbReference>
<dbReference type="PROSITE" id="PS51722">
    <property type="entry name" value="G_TR_2"/>
    <property type="match status" value="1"/>
</dbReference>
<dbReference type="SUPFAM" id="SSF50465">
    <property type="entry name" value="EF-Tu/eEF-1alpha/eIF2-gamma C-terminal domain"/>
    <property type="match status" value="1"/>
</dbReference>
<feature type="domain" description="Tr-type G" evidence="3">
    <location>
        <begin position="15"/>
        <end position="233"/>
    </location>
</feature>
<dbReference type="GeneID" id="80558652"/>
<dbReference type="InterPro" id="IPR009001">
    <property type="entry name" value="Transl_elong_EF1A/Init_IF2_C"/>
</dbReference>
<dbReference type="InterPro" id="IPR000795">
    <property type="entry name" value="T_Tr_GTP-bd_dom"/>
</dbReference>
<dbReference type="InterPro" id="IPR027417">
    <property type="entry name" value="P-loop_NTPase"/>
</dbReference>
<dbReference type="PANTHER" id="PTHR43721">
    <property type="entry name" value="ELONGATION FACTOR TU-RELATED"/>
    <property type="match status" value="1"/>
</dbReference>
<evidence type="ECO:0000313" key="4">
    <source>
        <dbReference type="EMBL" id="BCS83447.1"/>
    </source>
</evidence>
<dbReference type="Gene3D" id="2.40.30.10">
    <property type="entry name" value="Translation factors"/>
    <property type="match status" value="1"/>
</dbReference>
<dbReference type="Gene3D" id="3.40.50.300">
    <property type="entry name" value="P-loop containing nucleotide triphosphate hydrolases"/>
    <property type="match status" value="1"/>
</dbReference>
<organism evidence="4 5">
    <name type="scientific">Cotonvirus japonicus</name>
    <dbReference type="NCBI Taxonomy" id="2811091"/>
    <lineage>
        <taxon>Viruses</taxon>
        <taxon>Varidnaviria</taxon>
        <taxon>Bamfordvirae</taxon>
        <taxon>Nucleocytoviricota</taxon>
        <taxon>Megaviricetes</taxon>
        <taxon>Imitervirales</taxon>
        <taxon>Mimiviridae</taxon>
        <taxon>Megamimivirinae</taxon>
        <taxon>Cotonvirus</taxon>
        <taxon>Cotonvirus japonicum</taxon>
    </lineage>
</organism>
<keyword evidence="1" id="KW-0547">Nucleotide-binding</keyword>
<dbReference type="InterPro" id="IPR050055">
    <property type="entry name" value="EF-Tu_GTPase"/>
</dbReference>
<evidence type="ECO:0000256" key="2">
    <source>
        <dbReference type="ARBA" id="ARBA00023134"/>
    </source>
</evidence>
<reference evidence="4 5" key="1">
    <citation type="submission" date="2021-02" db="EMBL/GenBank/DDBJ databases">
        <title>Cotonvirus japonicus, which uses Golgi apparatus of host cells for its virion factory, phylogenetically links tailed tupanvirus and icosahedral mimivirus.</title>
        <authorList>
            <person name="Takahashi H."/>
            <person name="Fukaya S."/>
            <person name="Song C."/>
            <person name="Murata K."/>
            <person name="Takemura M."/>
        </authorList>
    </citation>
    <scope>NUCLEOTIDE SEQUENCE [LARGE SCALE GENOMIC DNA]</scope>
</reference>